<organism evidence="2 3">
    <name type="scientific">Ophiostoma piceae (strain UAMH 11346)</name>
    <name type="common">Sap stain fungus</name>
    <dbReference type="NCBI Taxonomy" id="1262450"/>
    <lineage>
        <taxon>Eukaryota</taxon>
        <taxon>Fungi</taxon>
        <taxon>Dikarya</taxon>
        <taxon>Ascomycota</taxon>
        <taxon>Pezizomycotina</taxon>
        <taxon>Sordariomycetes</taxon>
        <taxon>Sordariomycetidae</taxon>
        <taxon>Ophiostomatales</taxon>
        <taxon>Ophiostomataceae</taxon>
        <taxon>Ophiostoma</taxon>
    </lineage>
</organism>
<dbReference type="EMBL" id="KE148153">
    <property type="protein sequence ID" value="EPE06370.1"/>
    <property type="molecule type" value="Genomic_DNA"/>
</dbReference>
<dbReference type="VEuPathDB" id="FungiDB:F503_02498"/>
<name>S3CZI1_OPHP1</name>
<keyword evidence="1" id="KW-0472">Membrane</keyword>
<keyword evidence="1" id="KW-0812">Transmembrane</keyword>
<sequence length="118" mass="12856">MYPSCFQFPSVTSYLLELFIGLSLRSFLSVIIFLLTAVAVASPGYYFGFPPQYYLFTLPIPFSLHHALDFGDGQGDADVCRAGCFVWRGAGGVGNCAHMAHVQLPQGGRGCQGRRVKT</sequence>
<dbReference type="HOGENOM" id="CLU_2073842_0_0_1"/>
<keyword evidence="3" id="KW-1185">Reference proteome</keyword>
<gene>
    <name evidence="2" type="ORF">F503_02498</name>
</gene>
<evidence type="ECO:0000256" key="1">
    <source>
        <dbReference type="SAM" id="Phobius"/>
    </source>
</evidence>
<reference evidence="2 3" key="1">
    <citation type="journal article" date="2013" name="BMC Genomics">
        <title>The genome and transcriptome of the pine saprophyte Ophiostoma piceae, and a comparison with the bark beetle-associated pine pathogen Grosmannia clavigera.</title>
        <authorList>
            <person name="Haridas S."/>
            <person name="Wang Y."/>
            <person name="Lim L."/>
            <person name="Massoumi Alamouti S."/>
            <person name="Jackman S."/>
            <person name="Docking R."/>
            <person name="Robertson G."/>
            <person name="Birol I."/>
            <person name="Bohlmann J."/>
            <person name="Breuil C."/>
        </authorList>
    </citation>
    <scope>NUCLEOTIDE SEQUENCE [LARGE SCALE GENOMIC DNA]</scope>
    <source>
        <strain evidence="2 3">UAMH 11346</strain>
    </source>
</reference>
<protein>
    <submittedName>
        <fullName evidence="2">Uncharacterized protein</fullName>
    </submittedName>
</protein>
<keyword evidence="1" id="KW-1133">Transmembrane helix</keyword>
<proteinExistence type="predicted"/>
<feature type="transmembrane region" description="Helical" evidence="1">
    <location>
        <begin position="26"/>
        <end position="47"/>
    </location>
</feature>
<evidence type="ECO:0000313" key="2">
    <source>
        <dbReference type="EMBL" id="EPE06370.1"/>
    </source>
</evidence>
<dbReference type="Proteomes" id="UP000016923">
    <property type="component" value="Unassembled WGS sequence"/>
</dbReference>
<accession>S3CZI1</accession>
<evidence type="ECO:0000313" key="3">
    <source>
        <dbReference type="Proteomes" id="UP000016923"/>
    </source>
</evidence>
<dbReference type="AlphaFoldDB" id="S3CZI1"/>